<reference evidence="2" key="1">
    <citation type="journal article" date="2019" name="Int. J. Syst. Evol. Microbiol.">
        <title>The Global Catalogue of Microorganisms (GCM) 10K type strain sequencing project: providing services to taxonomists for standard genome sequencing and annotation.</title>
        <authorList>
            <consortium name="The Broad Institute Genomics Platform"/>
            <consortium name="The Broad Institute Genome Sequencing Center for Infectious Disease"/>
            <person name="Wu L."/>
            <person name="Ma J."/>
        </authorList>
    </citation>
    <scope>NUCLEOTIDE SEQUENCE [LARGE SCALE GENOMIC DNA]</scope>
    <source>
        <strain evidence="2">CCUG 56607</strain>
    </source>
</reference>
<dbReference type="EMBL" id="JBHTKL010000001">
    <property type="protein sequence ID" value="MFD1018776.1"/>
    <property type="molecule type" value="Genomic_DNA"/>
</dbReference>
<keyword evidence="2" id="KW-1185">Reference proteome</keyword>
<evidence type="ECO:0000313" key="2">
    <source>
        <dbReference type="Proteomes" id="UP001596990"/>
    </source>
</evidence>
<dbReference type="Proteomes" id="UP001596990">
    <property type="component" value="Unassembled WGS sequence"/>
</dbReference>
<organism evidence="1 2">
    <name type="scientific">Thalassobacillus hwangdonensis</name>
    <dbReference type="NCBI Taxonomy" id="546108"/>
    <lineage>
        <taxon>Bacteria</taxon>
        <taxon>Bacillati</taxon>
        <taxon>Bacillota</taxon>
        <taxon>Bacilli</taxon>
        <taxon>Bacillales</taxon>
        <taxon>Bacillaceae</taxon>
        <taxon>Thalassobacillus</taxon>
    </lineage>
</organism>
<dbReference type="InterPro" id="IPR020277">
    <property type="entry name" value="DUF2624"/>
</dbReference>
<protein>
    <submittedName>
        <fullName evidence="1">DUF2624 family protein</fullName>
    </submittedName>
</protein>
<comment type="caution">
    <text evidence="1">The sequence shown here is derived from an EMBL/GenBank/DDBJ whole genome shotgun (WGS) entry which is preliminary data.</text>
</comment>
<evidence type="ECO:0000313" key="1">
    <source>
        <dbReference type="EMBL" id="MFD1018776.1"/>
    </source>
</evidence>
<name>A0ABW3KZ00_9BACI</name>
<dbReference type="Pfam" id="PF11116">
    <property type="entry name" value="DUF2624"/>
    <property type="match status" value="1"/>
</dbReference>
<gene>
    <name evidence="1" type="ORF">ACFQ2J_06155</name>
</gene>
<sequence>MKSMAQHIITQKLKQLTIQDIKTYSTKYGITVSDKEAAQIVGELKSTSYNPLKTEDRMKMLKRLGKITSPQTAQKVNRILHQLAKEHGVENWLK</sequence>
<proteinExistence type="predicted"/>
<dbReference type="RefSeq" id="WP_386057537.1">
    <property type="nucleotide sequence ID" value="NZ_JBHTKL010000001.1"/>
</dbReference>
<accession>A0ABW3KZ00</accession>